<evidence type="ECO:0000256" key="2">
    <source>
        <dbReference type="ARBA" id="ARBA00022827"/>
    </source>
</evidence>
<keyword evidence="1" id="KW-0285">Flavoprotein</keyword>
<dbReference type="HOGENOM" id="CLU_015676_1_0_1"/>
<evidence type="ECO:0000256" key="3">
    <source>
        <dbReference type="ARBA" id="ARBA00023002"/>
    </source>
</evidence>
<organism evidence="4">
    <name type="scientific">Podospora anserina (strain S / ATCC MYA-4624 / DSM 980 / FGSC 10383)</name>
    <name type="common">Pleurage anserina</name>
    <dbReference type="NCBI Taxonomy" id="515849"/>
    <lineage>
        <taxon>Eukaryota</taxon>
        <taxon>Fungi</taxon>
        <taxon>Dikarya</taxon>
        <taxon>Ascomycota</taxon>
        <taxon>Pezizomycotina</taxon>
        <taxon>Sordariomycetes</taxon>
        <taxon>Sordariomycetidae</taxon>
        <taxon>Sordariales</taxon>
        <taxon>Podosporaceae</taxon>
        <taxon>Podospora</taxon>
        <taxon>Podospora anserina</taxon>
    </lineage>
</organism>
<dbReference type="GeneID" id="6188409"/>
<dbReference type="GO" id="GO:0050661">
    <property type="term" value="F:NADP binding"/>
    <property type="evidence" value="ECO:0007669"/>
    <property type="project" value="InterPro"/>
</dbReference>
<dbReference type="InterPro" id="IPR036188">
    <property type="entry name" value="FAD/NAD-bd_sf"/>
</dbReference>
<proteinExistence type="predicted"/>
<reference evidence="4" key="2">
    <citation type="submission" date="2008-07" db="EMBL/GenBank/DDBJ databases">
        <authorList>
            <person name="Genoscope - CEA"/>
        </authorList>
    </citation>
    <scope>NUCLEOTIDE SEQUENCE</scope>
    <source>
        <strain evidence="4">S mat+</strain>
    </source>
</reference>
<evidence type="ECO:0000256" key="1">
    <source>
        <dbReference type="ARBA" id="ARBA00022630"/>
    </source>
</evidence>
<dbReference type="InterPro" id="IPR050982">
    <property type="entry name" value="Auxin_biosynth/cation_transpt"/>
</dbReference>
<dbReference type="KEGG" id="pan:PODANSg1179"/>
<name>B2AES3_PODAN</name>
<dbReference type="SUPFAM" id="SSF51905">
    <property type="entry name" value="FAD/NAD(P)-binding domain"/>
    <property type="match status" value="1"/>
</dbReference>
<protein>
    <submittedName>
        <fullName evidence="4">Podospora anserina S mat+ genomic DNA chromosome 5, supercontig 1</fullName>
    </submittedName>
</protein>
<feature type="non-terminal residue" evidence="4">
    <location>
        <position position="1"/>
    </location>
</feature>
<dbReference type="InterPro" id="IPR020946">
    <property type="entry name" value="Flavin_mOase-like"/>
</dbReference>
<dbReference type="OrthoDB" id="74360at2759"/>
<dbReference type="RefSeq" id="XP_001904162.1">
    <property type="nucleotide sequence ID" value="XM_001904127.1"/>
</dbReference>
<dbReference type="PANTHER" id="PTHR43539:SF68">
    <property type="entry name" value="FLAVIN-BINDING MONOOXYGENASE-LIKE PROTEIN (AFU_ORTHOLOGUE AFUA_4G09220)"/>
    <property type="match status" value="1"/>
</dbReference>
<keyword evidence="3" id="KW-0560">Oxidoreductase</keyword>
<sequence length="637" mass="71351">LSFAVITFICAPFHQSPSTSKMATPIPSHQRIVPGSVNLPPYPWPATAKDTSVDPVSIAESVTSKLNGSLSSGDFASISELFIDNGFWRDHLALSWTPRTIKTSAAIADYLSSSPTKLSSVQVDLTSEFRKPQIASFAPGGSPDVKGIAFYIKWGTSLGTGRGVARLVQEDGEWKIWTMFTCLVELKGWEEKVGARRELGVEHGKQEGRKNWRERREGEQKKGEGEVLVIGLTIAARLKMLGVKTLVIDTNEKVGDNWRKRYHQLVLHDPVWYDHMPYLPFPEHWPVFTPKDKLAEWFEFYAKALELNIWTSTSLTSSKWDEGTKTWEVKVNKGGREERVLRPKHIVLCTGHSGKKFMPDIKGLSEGVFKGLAVHSADFAGAKQQQEGTERKRKAVVVGACNSAHDICQDYYEKGYDVTMVQRSSTCVVSNKAALKVLLAVLYEEGGPPVEDSDIWLHGWPSEVMKSIQIDLARIQRKMDEDLLEGLEKAGFRTDKGVDEGGLFMKYLQRGGGYYIDVGMSQLIIDRKVKVKQGEEIEELVENGLRFKDGEVLEADEIVFATGFMNMRTQARHILGDEVADRVDDVWGWDEEGEMRGIWKESGQSGFWFHGGNLALTRYFSRVTALQIKARLEGLGA</sequence>
<reference evidence="4" key="1">
    <citation type="journal article" date="2008" name="Genome Biol.">
        <title>The genome sequence of the model ascomycete fungus Podospora anserina.</title>
        <authorList>
            <person name="Espagne E."/>
            <person name="Lespinet O."/>
            <person name="Malagnac F."/>
            <person name="Da Silva C."/>
            <person name="Jaillon O."/>
            <person name="Porcel B.M."/>
            <person name="Couloux A."/>
            <person name="Aury J.-M."/>
            <person name="Segurens B."/>
            <person name="Poulain J."/>
            <person name="Anthouard V."/>
            <person name="Grossetete S."/>
            <person name="Khalili H."/>
            <person name="Coppin E."/>
            <person name="Dequard-Chablat M."/>
            <person name="Picard M."/>
            <person name="Contamine V."/>
            <person name="Arnaise S."/>
            <person name="Bourdais A."/>
            <person name="Berteaux-Lecellier V."/>
            <person name="Gautheret D."/>
            <person name="de Vries R.P."/>
            <person name="Battaglia E."/>
            <person name="Coutinho P.M."/>
            <person name="Danchin E.G.J."/>
            <person name="Henrissat B."/>
            <person name="El Khoury R."/>
            <person name="Sainsard-Chanet A."/>
            <person name="Boivin A."/>
            <person name="Pinan-Lucarre B."/>
            <person name="Sellem C.H."/>
            <person name="Debuchy R."/>
            <person name="Wincker P."/>
            <person name="Weissenbach J."/>
            <person name="Silar P."/>
        </authorList>
    </citation>
    <scope>NUCLEOTIDE SEQUENCE [LARGE SCALE GENOMIC DNA]</scope>
    <source>
        <strain evidence="4">S mat+</strain>
    </source>
</reference>
<keyword evidence="2" id="KW-0274">FAD</keyword>
<dbReference type="GO" id="GO:0004499">
    <property type="term" value="F:N,N-dimethylaniline monooxygenase activity"/>
    <property type="evidence" value="ECO:0007669"/>
    <property type="project" value="InterPro"/>
</dbReference>
<evidence type="ECO:0000313" key="4">
    <source>
        <dbReference type="EMBL" id="CAP61939.1"/>
    </source>
</evidence>
<dbReference type="PANTHER" id="PTHR43539">
    <property type="entry name" value="FLAVIN-BINDING MONOOXYGENASE-LIKE PROTEIN (AFU_ORTHOLOGUE AFUA_4G09220)"/>
    <property type="match status" value="1"/>
</dbReference>
<dbReference type="GO" id="GO:0050660">
    <property type="term" value="F:flavin adenine dinucleotide binding"/>
    <property type="evidence" value="ECO:0007669"/>
    <property type="project" value="InterPro"/>
</dbReference>
<accession>B2AES3</accession>
<dbReference type="Gene3D" id="3.50.50.60">
    <property type="entry name" value="FAD/NAD(P)-binding domain"/>
    <property type="match status" value="1"/>
</dbReference>
<dbReference type="EMBL" id="CU633457">
    <property type="protein sequence ID" value="CAP61939.1"/>
    <property type="molecule type" value="Genomic_DNA"/>
</dbReference>
<dbReference type="AlphaFoldDB" id="B2AES3"/>
<gene>
    <name evidence="4" type="ORF">PODANS_5_1680</name>
</gene>
<dbReference type="VEuPathDB" id="FungiDB:PODANS_5_1680"/>
<dbReference type="Pfam" id="PF00743">
    <property type="entry name" value="FMO-like"/>
    <property type="match status" value="1"/>
</dbReference>